<dbReference type="Gene3D" id="3.40.50.1820">
    <property type="entry name" value="alpha/beta hydrolase"/>
    <property type="match status" value="1"/>
</dbReference>
<sequence>MAAQSQSLTALKSAIARSRTAPGSPQVCPAPSSPTAPRPKFSGLEVEELQLCSELDNVASRQAWVPLRIVRQPEAAALNGPQQQQQQQQPAVILLHATGVDMSSLAEQQAAFARRGYIAVAMDCRYHGARSETGAGARDGYQLALIRAWHGSGERPFLLDNVWDLQRVLDYLQQRPDVDAARIAVTGISLGGMHSWLLAAADDRIAAAAPMIGVQHFGWAVQQLRYHARVESIPLVFQAAAADMQQAQQQQQRPTEVGSNGSSGSGSHEISSEVVTAVWNRLLPGLLEHYDAPQSLPLIAPRPLLVANGELDPRCPMQGVELAMAAARAAYEQQGAGDKLQLYVVPGCTHECTACMWEQVHAFFDRHLLNAA</sequence>
<feature type="compositionally biased region" description="Polar residues" evidence="1">
    <location>
        <begin position="1"/>
        <end position="10"/>
    </location>
</feature>
<dbReference type="InterPro" id="IPR029058">
    <property type="entry name" value="AB_hydrolase_fold"/>
</dbReference>
<accession>A0A2P6TIY0</accession>
<feature type="region of interest" description="Disordered" evidence="1">
    <location>
        <begin position="246"/>
        <end position="268"/>
    </location>
</feature>
<name>A0A2P6TIY0_CHLSO</name>
<protein>
    <recommendedName>
        <fullName evidence="2">Dienelactone hydrolase domain-containing protein</fullName>
    </recommendedName>
</protein>
<dbReference type="Pfam" id="PF01738">
    <property type="entry name" value="DLH"/>
    <property type="match status" value="1"/>
</dbReference>
<proteinExistence type="predicted"/>
<evidence type="ECO:0000313" key="3">
    <source>
        <dbReference type="EMBL" id="PRW39205.1"/>
    </source>
</evidence>
<feature type="region of interest" description="Disordered" evidence="1">
    <location>
        <begin position="1"/>
        <end position="40"/>
    </location>
</feature>
<dbReference type="Proteomes" id="UP000239899">
    <property type="component" value="Unassembled WGS sequence"/>
</dbReference>
<dbReference type="SUPFAM" id="SSF53474">
    <property type="entry name" value="alpha/beta-Hydrolases"/>
    <property type="match status" value="1"/>
</dbReference>
<dbReference type="GO" id="GO:0016787">
    <property type="term" value="F:hydrolase activity"/>
    <property type="evidence" value="ECO:0007669"/>
    <property type="project" value="InterPro"/>
</dbReference>
<comment type="caution">
    <text evidence="3">The sequence shown here is derived from an EMBL/GenBank/DDBJ whole genome shotgun (WGS) entry which is preliminary data.</text>
</comment>
<dbReference type="STRING" id="3076.A0A2P6TIY0"/>
<evidence type="ECO:0000256" key="1">
    <source>
        <dbReference type="SAM" id="MobiDB-lite"/>
    </source>
</evidence>
<evidence type="ECO:0000259" key="2">
    <source>
        <dbReference type="Pfam" id="PF01738"/>
    </source>
</evidence>
<dbReference type="InterPro" id="IPR002925">
    <property type="entry name" value="Dienelactn_hydro"/>
</dbReference>
<reference evidence="3 4" key="1">
    <citation type="journal article" date="2018" name="Plant J.">
        <title>Genome sequences of Chlorella sorokiniana UTEX 1602 and Micractinium conductrix SAG 241.80: implications to maltose excretion by a green alga.</title>
        <authorList>
            <person name="Arriola M.B."/>
            <person name="Velmurugan N."/>
            <person name="Zhang Y."/>
            <person name="Plunkett M.H."/>
            <person name="Hondzo H."/>
            <person name="Barney B.M."/>
        </authorList>
    </citation>
    <scope>NUCLEOTIDE SEQUENCE [LARGE SCALE GENOMIC DNA]</scope>
    <source>
        <strain evidence="4">UTEX 1602</strain>
    </source>
</reference>
<dbReference type="OrthoDB" id="2152248at2759"/>
<dbReference type="EMBL" id="LHPG02000014">
    <property type="protein sequence ID" value="PRW39205.1"/>
    <property type="molecule type" value="Genomic_DNA"/>
</dbReference>
<dbReference type="PANTHER" id="PTHR47381">
    <property type="entry name" value="ALPHA/BETA-HYDROLASES SUPERFAMILY PROTEIN"/>
    <property type="match status" value="1"/>
</dbReference>
<keyword evidence="4" id="KW-1185">Reference proteome</keyword>
<dbReference type="PANTHER" id="PTHR47381:SF3">
    <property type="entry name" value="ALPHA_BETA-HYDROLASES SUPERFAMILY PROTEIN"/>
    <property type="match status" value="1"/>
</dbReference>
<gene>
    <name evidence="3" type="ORF">C2E21_6904</name>
</gene>
<feature type="domain" description="Dienelactone hydrolase" evidence="2">
    <location>
        <begin position="79"/>
        <end position="252"/>
    </location>
</feature>
<dbReference type="AlphaFoldDB" id="A0A2P6TIY0"/>
<evidence type="ECO:0000313" key="4">
    <source>
        <dbReference type="Proteomes" id="UP000239899"/>
    </source>
</evidence>
<organism evidence="3 4">
    <name type="scientific">Chlorella sorokiniana</name>
    <name type="common">Freshwater green alga</name>
    <dbReference type="NCBI Taxonomy" id="3076"/>
    <lineage>
        <taxon>Eukaryota</taxon>
        <taxon>Viridiplantae</taxon>
        <taxon>Chlorophyta</taxon>
        <taxon>core chlorophytes</taxon>
        <taxon>Trebouxiophyceae</taxon>
        <taxon>Chlorellales</taxon>
        <taxon>Chlorellaceae</taxon>
        <taxon>Chlorella clade</taxon>
        <taxon>Chlorella</taxon>
    </lineage>
</organism>